<name>A0A1W1X0L7_9CLOT</name>
<dbReference type="EMBL" id="FWXH01000002">
    <property type="protein sequence ID" value="SMC17455.1"/>
    <property type="molecule type" value="Genomic_DNA"/>
</dbReference>
<dbReference type="RefSeq" id="WP_084113527.1">
    <property type="nucleotide sequence ID" value="NZ_FWXH01000002.1"/>
</dbReference>
<proteinExistence type="predicted"/>
<gene>
    <name evidence="1" type="ORF">SAMN02745134_00333</name>
</gene>
<dbReference type="STRING" id="1121291.SAMN02745134_00333"/>
<dbReference type="AlphaFoldDB" id="A0A1W1X0L7"/>
<sequence>MKDNLTSEFYETIDNTVKYIKNEWILIKNGIDTGNLKDMLNQIYTISIEPNIDQFSYKLSKFKTLYRAVKSSDIYPDYAEYKDMIPQKGSLNRWNPEDKIYLYLSGAPNKKSKIIDKEYKLNICEKTCMEEIRAVPCNNTKITMCSFKVVPKYANGIVINMSFMNQSYDDILNEARNELKNYTSIIIKSSLKKVKRKNMNLLDIQKYTMNILQSNKVEDKLRKIASIYVTKGILKIFLDEILIPLDDDNDDREKEYKPFHDMAEFFESKKFCGIYYQSTRMKKIKLVGSNVVLFNKDSAVPQKTAIRCFIY</sequence>
<dbReference type="Proteomes" id="UP000192468">
    <property type="component" value="Unassembled WGS sequence"/>
</dbReference>
<evidence type="ECO:0000313" key="1">
    <source>
        <dbReference type="EMBL" id="SMC17455.1"/>
    </source>
</evidence>
<accession>A0A1W1X0L7</accession>
<reference evidence="1 2" key="1">
    <citation type="submission" date="2017-04" db="EMBL/GenBank/DDBJ databases">
        <authorList>
            <person name="Afonso C.L."/>
            <person name="Miller P.J."/>
            <person name="Scott M.A."/>
            <person name="Spackman E."/>
            <person name="Goraichik I."/>
            <person name="Dimitrov K.M."/>
            <person name="Suarez D.L."/>
            <person name="Swayne D.E."/>
        </authorList>
    </citation>
    <scope>NUCLEOTIDE SEQUENCE [LARGE SCALE GENOMIC DNA]</scope>
    <source>
        <strain evidence="1 2">DSM 12555</strain>
    </source>
</reference>
<protein>
    <submittedName>
        <fullName evidence="1">Uncharacterized protein</fullName>
    </submittedName>
</protein>
<dbReference type="OrthoDB" id="1860485at2"/>
<evidence type="ECO:0000313" key="2">
    <source>
        <dbReference type="Proteomes" id="UP000192468"/>
    </source>
</evidence>
<keyword evidence="2" id="KW-1185">Reference proteome</keyword>
<organism evidence="1 2">
    <name type="scientific">Clostridium acidisoli DSM 12555</name>
    <dbReference type="NCBI Taxonomy" id="1121291"/>
    <lineage>
        <taxon>Bacteria</taxon>
        <taxon>Bacillati</taxon>
        <taxon>Bacillota</taxon>
        <taxon>Clostridia</taxon>
        <taxon>Eubacteriales</taxon>
        <taxon>Clostridiaceae</taxon>
        <taxon>Clostridium</taxon>
    </lineage>
</organism>